<proteinExistence type="predicted"/>
<protein>
    <submittedName>
        <fullName evidence="2">Uncharacterized protein</fullName>
    </submittedName>
</protein>
<keyword evidence="3" id="KW-1185">Reference proteome</keyword>
<evidence type="ECO:0000256" key="1">
    <source>
        <dbReference type="SAM" id="MobiDB-lite"/>
    </source>
</evidence>
<dbReference type="EMBL" id="CM000913">
    <property type="protein sequence ID" value="EFG07215.1"/>
    <property type="molecule type" value="Genomic_DNA"/>
</dbReference>
<name>B5GXV8_STRCL</name>
<organism evidence="2 3">
    <name type="scientific">Streptomyces clavuligerus</name>
    <dbReference type="NCBI Taxonomy" id="1901"/>
    <lineage>
        <taxon>Bacteria</taxon>
        <taxon>Bacillati</taxon>
        <taxon>Actinomycetota</taxon>
        <taxon>Actinomycetes</taxon>
        <taxon>Kitasatosporales</taxon>
        <taxon>Streptomycetaceae</taxon>
        <taxon>Streptomyces</taxon>
    </lineage>
</organism>
<evidence type="ECO:0000313" key="2">
    <source>
        <dbReference type="EMBL" id="EFG07215.1"/>
    </source>
</evidence>
<feature type="region of interest" description="Disordered" evidence="1">
    <location>
        <begin position="16"/>
        <end position="43"/>
    </location>
</feature>
<sequence>MDNPLRFPPCQCPNPACPDQAPAESAEAVEQAKPIQPSDDSPVLAALRARIREDNARRTGWGAV</sequence>
<evidence type="ECO:0000313" key="3">
    <source>
        <dbReference type="Proteomes" id="UP000002357"/>
    </source>
</evidence>
<accession>B5GXV8</accession>
<reference evidence="2 3" key="1">
    <citation type="journal article" date="2010" name="Genome Biol. Evol.">
        <title>The sequence of a 1.8-mb bacterial linear plasmid reveals a rich evolutionary reservoir of secondary metabolic pathways.</title>
        <authorList>
            <person name="Medema M.H."/>
            <person name="Trefzer A."/>
            <person name="Kovalchuk A."/>
            <person name="van den Berg M."/>
            <person name="Mueller U."/>
            <person name="Heijne W."/>
            <person name="Wu L."/>
            <person name="Alam M.T."/>
            <person name="Ronning C.M."/>
            <person name="Nierman W.C."/>
            <person name="Bovenberg R.A.L."/>
            <person name="Breitling R."/>
            <person name="Takano E."/>
        </authorList>
    </citation>
    <scope>NUCLEOTIDE SEQUENCE [LARGE SCALE GENOMIC DNA]</scope>
    <source>
        <strain evidence="3">ATCC 27064 / DSM 738 / JCM 4710 / NBRC 13307 / NCIMB 12785 / NRRL 3585 / VKM Ac-602</strain>
    </source>
</reference>
<dbReference type="Proteomes" id="UP000002357">
    <property type="component" value="Chromosome"/>
</dbReference>
<dbReference type="AlphaFoldDB" id="B5GXV8"/>
<gene>
    <name evidence="2" type="ORF">SCLAV_2142</name>
</gene>